<reference evidence="7 8" key="1">
    <citation type="journal article" date="2010" name="Appl. Environ. Microbiol.">
        <title>The genome sequence of the crenarchaeon Acidilobus saccharovorans supports a new order, Acidilobales, and suggests an important ecological role in terrestrial acidic hot springs.</title>
        <authorList>
            <person name="Mardanov A.V."/>
            <person name="Svetlitchnyi V.A."/>
            <person name="Beletsky A.V."/>
            <person name="Prokofeva M.I."/>
            <person name="Bonch-Osmolovskaya E.A."/>
            <person name="Ravin N.V."/>
            <person name="Skryabin K.G."/>
        </authorList>
    </citation>
    <scope>NUCLEOTIDE SEQUENCE [LARGE SCALE GENOMIC DNA]</scope>
    <source>
        <strain evidence="8">DSM 16705 / JCM 18335 / VKM B-2471 / 345-15</strain>
    </source>
</reference>
<proteinExistence type="predicted"/>
<feature type="transmembrane region" description="Helical" evidence="5">
    <location>
        <begin position="294"/>
        <end position="321"/>
    </location>
</feature>
<dbReference type="eggNOG" id="arCOG00144">
    <property type="taxonomic scope" value="Archaea"/>
</dbReference>
<feature type="transmembrane region" description="Helical" evidence="5">
    <location>
        <begin position="398"/>
        <end position="421"/>
    </location>
</feature>
<feature type="transmembrane region" description="Helical" evidence="5">
    <location>
        <begin position="77"/>
        <end position="96"/>
    </location>
</feature>
<dbReference type="PROSITE" id="PS50850">
    <property type="entry name" value="MFS"/>
    <property type="match status" value="1"/>
</dbReference>
<keyword evidence="8" id="KW-1185">Reference proteome</keyword>
<feature type="transmembrane region" description="Helical" evidence="5">
    <location>
        <begin position="130"/>
        <end position="156"/>
    </location>
</feature>
<name>D9Q2N3_ACIS3</name>
<evidence type="ECO:0000313" key="8">
    <source>
        <dbReference type="Proteomes" id="UP000000346"/>
    </source>
</evidence>
<dbReference type="PANTHER" id="PTHR23501:SF192">
    <property type="entry name" value="TRANSPORTER"/>
    <property type="match status" value="1"/>
</dbReference>
<evidence type="ECO:0000256" key="5">
    <source>
        <dbReference type="SAM" id="Phobius"/>
    </source>
</evidence>
<feature type="transmembrane region" description="Helical" evidence="5">
    <location>
        <begin position="333"/>
        <end position="351"/>
    </location>
</feature>
<dbReference type="GO" id="GO:0022857">
    <property type="term" value="F:transmembrane transporter activity"/>
    <property type="evidence" value="ECO:0007669"/>
    <property type="project" value="InterPro"/>
</dbReference>
<gene>
    <name evidence="7" type="ordered locus">ASAC_1166</name>
</gene>
<dbReference type="InterPro" id="IPR020846">
    <property type="entry name" value="MFS_dom"/>
</dbReference>
<evidence type="ECO:0000256" key="4">
    <source>
        <dbReference type="ARBA" id="ARBA00023136"/>
    </source>
</evidence>
<dbReference type="RefSeq" id="WP_013267083.1">
    <property type="nucleotide sequence ID" value="NC_014374.1"/>
</dbReference>
<feature type="transmembrane region" description="Helical" evidence="5">
    <location>
        <begin position="102"/>
        <end position="123"/>
    </location>
</feature>
<feature type="transmembrane region" description="Helical" evidence="5">
    <location>
        <begin position="226"/>
        <end position="244"/>
    </location>
</feature>
<evidence type="ECO:0000313" key="7">
    <source>
        <dbReference type="EMBL" id="ADL19571.1"/>
    </source>
</evidence>
<dbReference type="Gene3D" id="1.20.1250.20">
    <property type="entry name" value="MFS general substrate transporter like domains"/>
    <property type="match status" value="1"/>
</dbReference>
<feature type="transmembrane region" description="Helical" evidence="5">
    <location>
        <begin position="363"/>
        <end position="386"/>
    </location>
</feature>
<dbReference type="EMBL" id="CP001742">
    <property type="protein sequence ID" value="ADL19571.1"/>
    <property type="molecule type" value="Genomic_DNA"/>
</dbReference>
<evidence type="ECO:0000259" key="6">
    <source>
        <dbReference type="PROSITE" id="PS50850"/>
    </source>
</evidence>
<dbReference type="Proteomes" id="UP000000346">
    <property type="component" value="Chromosome"/>
</dbReference>
<dbReference type="Pfam" id="PF07690">
    <property type="entry name" value="MFS_1"/>
    <property type="match status" value="1"/>
</dbReference>
<feature type="transmembrane region" description="Helical" evidence="5">
    <location>
        <begin position="47"/>
        <end position="65"/>
    </location>
</feature>
<feature type="domain" description="Major facilitator superfamily (MFS) profile" evidence="6">
    <location>
        <begin position="11"/>
        <end position="466"/>
    </location>
</feature>
<protein>
    <submittedName>
        <fullName evidence="7">Multidrug resistance protein</fullName>
    </submittedName>
</protein>
<feature type="transmembrane region" description="Helical" evidence="5">
    <location>
        <begin position="195"/>
        <end position="214"/>
    </location>
</feature>
<dbReference type="Gene3D" id="1.20.1720.10">
    <property type="entry name" value="Multidrug resistance protein D"/>
    <property type="match status" value="1"/>
</dbReference>
<feature type="transmembrane region" description="Helical" evidence="5">
    <location>
        <begin position="265"/>
        <end position="288"/>
    </location>
</feature>
<dbReference type="PRINTS" id="PR01036">
    <property type="entry name" value="TCRTETB"/>
</dbReference>
<keyword evidence="4 5" id="KW-0472">Membrane</keyword>
<sequence>MERASRSPYVILADLTLVTMLTMYVEAMVIPSLPHIQSALAATNEEAAWVVSAYLVVGAAVAPLFGKMGDVYGKKKLYMIALSFYSIAVLTAGFAPNIFALIAARAVQGFGFTLFPLGLSIITDTFPRRLVAVAQGILSAMVAIGMTIGMIAGAYIEEYLGWRAMFHIAFGLSIVMLMASLIVLESYPPVSHERIDYVSTVLLSLGTALILLYLTEAPYRGWTTIAQLPLLITGAALYFSFFIYETRSTRTLIRLDLLRQRNVMVANIAGLISGVAMFMLYLGVIYFAEESPPYGLGLSVIDAAMSLLPATLAMIVISPLVGHATSTLGPKPVLIYGSLVSTVGFMLFVINRSGPLQLAIDSFVTGVGIVSIMVPIVNMIAVSVPADSVTVSLGFNTMVRFLGSSVGPVLAATLLTTYRAYLPFEFSGRLFMFSEGSSTAFNYIFYIGALASLATLVVSLFTKNYVLRQKRHVTAF</sequence>
<keyword evidence="3 5" id="KW-1133">Transmembrane helix</keyword>
<dbReference type="OrthoDB" id="117970at2157"/>
<evidence type="ECO:0000256" key="2">
    <source>
        <dbReference type="ARBA" id="ARBA00022692"/>
    </source>
</evidence>
<dbReference type="KEGG" id="asc:ASAC_1166"/>
<feature type="transmembrane region" description="Helical" evidence="5">
    <location>
        <begin position="441"/>
        <end position="461"/>
    </location>
</feature>
<dbReference type="CDD" id="cd17504">
    <property type="entry name" value="MFS_MMR_MDR_like"/>
    <property type="match status" value="1"/>
</dbReference>
<dbReference type="InParanoid" id="D9Q2N3"/>
<dbReference type="InterPro" id="IPR011701">
    <property type="entry name" value="MFS"/>
</dbReference>
<dbReference type="AlphaFoldDB" id="D9Q2N3"/>
<feature type="transmembrane region" description="Helical" evidence="5">
    <location>
        <begin position="162"/>
        <end position="183"/>
    </location>
</feature>
<dbReference type="FunCoup" id="D9Q2N3">
    <property type="interactions" value="32"/>
</dbReference>
<keyword evidence="2 5" id="KW-0812">Transmembrane</keyword>
<dbReference type="GeneID" id="9499417"/>
<evidence type="ECO:0000256" key="3">
    <source>
        <dbReference type="ARBA" id="ARBA00022989"/>
    </source>
</evidence>
<evidence type="ECO:0000256" key="1">
    <source>
        <dbReference type="ARBA" id="ARBA00004141"/>
    </source>
</evidence>
<dbReference type="GO" id="GO:0005886">
    <property type="term" value="C:plasma membrane"/>
    <property type="evidence" value="ECO:0007669"/>
    <property type="project" value="TreeGrafter"/>
</dbReference>
<dbReference type="InterPro" id="IPR036259">
    <property type="entry name" value="MFS_trans_sf"/>
</dbReference>
<dbReference type="PANTHER" id="PTHR23501">
    <property type="entry name" value="MAJOR FACILITATOR SUPERFAMILY"/>
    <property type="match status" value="1"/>
</dbReference>
<dbReference type="STRING" id="666510.ASAC_1166"/>
<organism evidence="7 8">
    <name type="scientific">Acidilobus saccharovorans (strain DSM 16705 / JCM 18335 / VKM B-2471 / 345-15)</name>
    <dbReference type="NCBI Taxonomy" id="666510"/>
    <lineage>
        <taxon>Archaea</taxon>
        <taxon>Thermoproteota</taxon>
        <taxon>Thermoprotei</taxon>
        <taxon>Acidilobales</taxon>
        <taxon>Acidilobaceae</taxon>
        <taxon>Acidilobus</taxon>
    </lineage>
</organism>
<comment type="subcellular location">
    <subcellularLocation>
        <location evidence="1">Membrane</location>
        <topology evidence="1">Multi-pass membrane protein</topology>
    </subcellularLocation>
</comment>
<feature type="transmembrane region" description="Helical" evidence="5">
    <location>
        <begin position="9"/>
        <end position="27"/>
    </location>
</feature>
<accession>D9Q2N3</accession>
<dbReference type="SUPFAM" id="SSF103473">
    <property type="entry name" value="MFS general substrate transporter"/>
    <property type="match status" value="1"/>
</dbReference>
<dbReference type="HOGENOM" id="CLU_000960_34_0_2"/>